<evidence type="ECO:0000256" key="1">
    <source>
        <dbReference type="SAM" id="SignalP"/>
    </source>
</evidence>
<keyword evidence="1" id="KW-0732">Signal</keyword>
<dbReference type="OrthoDB" id="337038at2759"/>
<feature type="domain" description="SCP" evidence="2">
    <location>
        <begin position="27"/>
        <end position="170"/>
    </location>
</feature>
<sequence length="179" mass="20209">MILAFFLPFLALDSVFSQNPSSACLNSFRIAALKKHNQLRALHRAPALTLNSTISTFSQNYAVYLAQNNLFAHSKSIYGENLAKAAFSIRPLNCSYWAEYFTTKWYQEISLYNFKQPTYYPGTGHFTQIVWKSSSQLGVGFSVVNTTIQNIKATVIYYVANYFRPGNIMGNYASNVLPP</sequence>
<dbReference type="SMART" id="SM00198">
    <property type="entry name" value="SCP"/>
    <property type="match status" value="1"/>
</dbReference>
<accession>A0A814JQU8</accession>
<feature type="signal peptide" evidence="1">
    <location>
        <begin position="1"/>
        <end position="17"/>
    </location>
</feature>
<protein>
    <recommendedName>
        <fullName evidence="2">SCP domain-containing protein</fullName>
    </recommendedName>
</protein>
<feature type="chain" id="PRO_5032918958" description="SCP domain-containing protein" evidence="1">
    <location>
        <begin position="18"/>
        <end position="179"/>
    </location>
</feature>
<dbReference type="InterPro" id="IPR014044">
    <property type="entry name" value="CAP_dom"/>
</dbReference>
<reference evidence="3" key="1">
    <citation type="submission" date="2021-02" db="EMBL/GenBank/DDBJ databases">
        <authorList>
            <person name="Nowell W R."/>
        </authorList>
    </citation>
    <scope>NUCLEOTIDE SEQUENCE</scope>
    <source>
        <strain evidence="3">Ploen Becks lab</strain>
    </source>
</reference>
<dbReference type="PANTHER" id="PTHR10334">
    <property type="entry name" value="CYSTEINE-RICH SECRETORY PROTEIN-RELATED"/>
    <property type="match status" value="1"/>
</dbReference>
<dbReference type="InterPro" id="IPR035940">
    <property type="entry name" value="CAP_sf"/>
</dbReference>
<dbReference type="InterPro" id="IPR001283">
    <property type="entry name" value="CRISP-related"/>
</dbReference>
<organism evidence="3 4">
    <name type="scientific">Brachionus calyciflorus</name>
    <dbReference type="NCBI Taxonomy" id="104777"/>
    <lineage>
        <taxon>Eukaryota</taxon>
        <taxon>Metazoa</taxon>
        <taxon>Spiralia</taxon>
        <taxon>Gnathifera</taxon>
        <taxon>Rotifera</taxon>
        <taxon>Eurotatoria</taxon>
        <taxon>Monogononta</taxon>
        <taxon>Pseudotrocha</taxon>
        <taxon>Ploima</taxon>
        <taxon>Brachionidae</taxon>
        <taxon>Brachionus</taxon>
    </lineage>
</organism>
<evidence type="ECO:0000259" key="2">
    <source>
        <dbReference type="SMART" id="SM00198"/>
    </source>
</evidence>
<dbReference type="GO" id="GO:0005576">
    <property type="term" value="C:extracellular region"/>
    <property type="evidence" value="ECO:0007669"/>
    <property type="project" value="InterPro"/>
</dbReference>
<name>A0A814JQU8_9BILA</name>
<comment type="caution">
    <text evidence="3">The sequence shown here is derived from an EMBL/GenBank/DDBJ whole genome shotgun (WGS) entry which is preliminary data.</text>
</comment>
<dbReference type="AlphaFoldDB" id="A0A814JQU8"/>
<dbReference type="Pfam" id="PF00188">
    <property type="entry name" value="CAP"/>
    <property type="match status" value="1"/>
</dbReference>
<dbReference type="InterPro" id="IPR034113">
    <property type="entry name" value="SCP_GAPR1-like"/>
</dbReference>
<dbReference type="Proteomes" id="UP000663879">
    <property type="component" value="Unassembled WGS sequence"/>
</dbReference>
<dbReference type="PROSITE" id="PS01009">
    <property type="entry name" value="CRISP_1"/>
    <property type="match status" value="1"/>
</dbReference>
<evidence type="ECO:0000313" key="3">
    <source>
        <dbReference type="EMBL" id="CAF1041773.1"/>
    </source>
</evidence>
<proteinExistence type="predicted"/>
<dbReference type="CDD" id="cd05382">
    <property type="entry name" value="CAP_GAPR1-like"/>
    <property type="match status" value="1"/>
</dbReference>
<evidence type="ECO:0000313" key="4">
    <source>
        <dbReference type="Proteomes" id="UP000663879"/>
    </source>
</evidence>
<dbReference type="EMBL" id="CAJNOC010005080">
    <property type="protein sequence ID" value="CAF1041773.1"/>
    <property type="molecule type" value="Genomic_DNA"/>
</dbReference>
<dbReference type="SUPFAM" id="SSF55797">
    <property type="entry name" value="PR-1-like"/>
    <property type="match status" value="1"/>
</dbReference>
<gene>
    <name evidence="3" type="ORF">OXX778_LOCUS18388</name>
</gene>
<dbReference type="InterPro" id="IPR018244">
    <property type="entry name" value="Allrgn_V5/Tpx1_CS"/>
</dbReference>
<keyword evidence="4" id="KW-1185">Reference proteome</keyword>
<dbReference type="Gene3D" id="3.40.33.10">
    <property type="entry name" value="CAP"/>
    <property type="match status" value="1"/>
</dbReference>
<dbReference type="PRINTS" id="PR00837">
    <property type="entry name" value="V5TPXLIKE"/>
</dbReference>